<keyword evidence="4 7" id="KW-0812">Transmembrane</keyword>
<evidence type="ECO:0000256" key="5">
    <source>
        <dbReference type="ARBA" id="ARBA00022989"/>
    </source>
</evidence>
<gene>
    <name evidence="9" type="ORF">CLSPO_c13940</name>
</gene>
<dbReference type="Pfam" id="PF00528">
    <property type="entry name" value="BPD_transp_1"/>
    <property type="match status" value="1"/>
</dbReference>
<evidence type="ECO:0000313" key="10">
    <source>
        <dbReference type="Proteomes" id="UP000033052"/>
    </source>
</evidence>
<dbReference type="KEGG" id="cld:CLSPO_c13940"/>
<dbReference type="Proteomes" id="UP000033052">
    <property type="component" value="Chromosome"/>
</dbReference>
<keyword evidence="3" id="KW-1003">Cell membrane</keyword>
<dbReference type="PROSITE" id="PS50928">
    <property type="entry name" value="ABC_TM1"/>
    <property type="match status" value="1"/>
</dbReference>
<dbReference type="InterPro" id="IPR035906">
    <property type="entry name" value="MetI-like_sf"/>
</dbReference>
<reference evidence="9 10" key="1">
    <citation type="journal article" date="2015" name="PLoS ONE">
        <title>A universal mariner transposon system for forward genetic studies in the genus clostridium.</title>
        <authorList>
            <person name="Zhang Y."/>
            <person name="Grosse-Honebrink A."/>
            <person name="Minton N.P."/>
        </authorList>
    </citation>
    <scope>NUCLEOTIDE SEQUENCE [LARGE SCALE GENOMIC DNA]</scope>
    <source>
        <strain evidence="9 10">NCIMB 10696</strain>
    </source>
</reference>
<accession>A0A7U4LMT4</accession>
<evidence type="ECO:0000256" key="1">
    <source>
        <dbReference type="ARBA" id="ARBA00004651"/>
    </source>
</evidence>
<feature type="transmembrane region" description="Helical" evidence="7">
    <location>
        <begin position="21"/>
        <end position="40"/>
    </location>
</feature>
<name>A0A7U4LMT4_CLOSG</name>
<dbReference type="EMBL" id="CP009225">
    <property type="protein sequence ID" value="AKC62114.1"/>
    <property type="molecule type" value="Genomic_DNA"/>
</dbReference>
<comment type="similarity">
    <text evidence="7">Belongs to the binding-protein-dependent transport system permease family.</text>
</comment>
<evidence type="ECO:0000256" key="3">
    <source>
        <dbReference type="ARBA" id="ARBA00022475"/>
    </source>
</evidence>
<protein>
    <submittedName>
        <fullName evidence="9">ABC-type dipeptide/oligopeptide/nickel transport system, permease component</fullName>
    </submittedName>
</protein>
<evidence type="ECO:0000256" key="6">
    <source>
        <dbReference type="ARBA" id="ARBA00023136"/>
    </source>
</evidence>
<feature type="transmembrane region" description="Helical" evidence="7">
    <location>
        <begin position="192"/>
        <end position="211"/>
    </location>
</feature>
<sequence length="327" mass="36313">MECRGVEGSMTLRYILKRLGQGILIIFFLSIISFLIINAAPGDPAVAIYGGKADRLTNLERARIVKNYGLDRPVMERYIKWSGQMIKGDMGISYIEGRPVSEILKEKIPNTMVLFINSIILISLISMILGLKAGFNEGSIWDKLLSTLSIIFYSIPPFWLALIFILVFSVYTGWLPSSGNMSIDGEGSVLDVLKHAILPIAVIVITHVGAYSRFIQEKVKEEDKSYYVMVARANGVLEKKIRKGITKNAVVPFINYLGITIPTFFSGSVMIETVFSWPGLGMLTVKAANSRDYPLLMGAIFITGVLVVLCMIVTDIIEIIVNPHLRK</sequence>
<organism evidence="9 10">
    <name type="scientific">Clostridium sporogenes</name>
    <dbReference type="NCBI Taxonomy" id="1509"/>
    <lineage>
        <taxon>Bacteria</taxon>
        <taxon>Bacillati</taxon>
        <taxon>Bacillota</taxon>
        <taxon>Clostridia</taxon>
        <taxon>Eubacteriales</taxon>
        <taxon>Clostridiaceae</taxon>
        <taxon>Clostridium</taxon>
    </lineage>
</organism>
<keyword evidence="5 7" id="KW-1133">Transmembrane helix</keyword>
<dbReference type="AlphaFoldDB" id="A0A7U4LMT4"/>
<evidence type="ECO:0000256" key="2">
    <source>
        <dbReference type="ARBA" id="ARBA00022448"/>
    </source>
</evidence>
<dbReference type="InterPro" id="IPR000515">
    <property type="entry name" value="MetI-like"/>
</dbReference>
<dbReference type="GO" id="GO:0005886">
    <property type="term" value="C:plasma membrane"/>
    <property type="evidence" value="ECO:0007669"/>
    <property type="project" value="UniProtKB-SubCell"/>
</dbReference>
<dbReference type="CDD" id="cd06261">
    <property type="entry name" value="TM_PBP2"/>
    <property type="match status" value="1"/>
</dbReference>
<dbReference type="Gene3D" id="1.10.3720.10">
    <property type="entry name" value="MetI-like"/>
    <property type="match status" value="1"/>
</dbReference>
<feature type="transmembrane region" description="Helical" evidence="7">
    <location>
        <begin position="295"/>
        <end position="321"/>
    </location>
</feature>
<evidence type="ECO:0000313" key="9">
    <source>
        <dbReference type="EMBL" id="AKC62114.1"/>
    </source>
</evidence>
<comment type="subcellular location">
    <subcellularLocation>
        <location evidence="1 7">Cell membrane</location>
        <topology evidence="1 7">Multi-pass membrane protein</topology>
    </subcellularLocation>
</comment>
<dbReference type="PANTHER" id="PTHR43163:SF6">
    <property type="entry name" value="DIPEPTIDE TRANSPORT SYSTEM PERMEASE PROTEIN DPPB-RELATED"/>
    <property type="match status" value="1"/>
</dbReference>
<proteinExistence type="inferred from homology"/>
<dbReference type="Pfam" id="PF19300">
    <property type="entry name" value="BPD_transp_1_N"/>
    <property type="match status" value="1"/>
</dbReference>
<evidence type="ECO:0000259" key="8">
    <source>
        <dbReference type="PROSITE" id="PS50928"/>
    </source>
</evidence>
<evidence type="ECO:0000256" key="7">
    <source>
        <dbReference type="RuleBase" id="RU363032"/>
    </source>
</evidence>
<feature type="transmembrane region" description="Helical" evidence="7">
    <location>
        <begin position="249"/>
        <end position="275"/>
    </location>
</feature>
<dbReference type="GO" id="GO:0055085">
    <property type="term" value="P:transmembrane transport"/>
    <property type="evidence" value="ECO:0007669"/>
    <property type="project" value="InterPro"/>
</dbReference>
<feature type="domain" description="ABC transmembrane type-1" evidence="8">
    <location>
        <begin position="108"/>
        <end position="318"/>
    </location>
</feature>
<keyword evidence="2 7" id="KW-0813">Transport</keyword>
<dbReference type="PANTHER" id="PTHR43163">
    <property type="entry name" value="DIPEPTIDE TRANSPORT SYSTEM PERMEASE PROTEIN DPPB-RELATED"/>
    <property type="match status" value="1"/>
</dbReference>
<keyword evidence="6 7" id="KW-0472">Membrane</keyword>
<evidence type="ECO:0000256" key="4">
    <source>
        <dbReference type="ARBA" id="ARBA00022692"/>
    </source>
</evidence>
<feature type="transmembrane region" description="Helical" evidence="7">
    <location>
        <begin position="150"/>
        <end position="172"/>
    </location>
</feature>
<dbReference type="SUPFAM" id="SSF161098">
    <property type="entry name" value="MetI-like"/>
    <property type="match status" value="1"/>
</dbReference>
<dbReference type="InterPro" id="IPR045621">
    <property type="entry name" value="BPD_transp_1_N"/>
</dbReference>
<feature type="transmembrane region" description="Helical" evidence="7">
    <location>
        <begin position="108"/>
        <end position="129"/>
    </location>
</feature>